<gene>
    <name evidence="1" type="ORF">O4J56_22915</name>
</gene>
<accession>A0ABT4U9V7</accession>
<sequence length="315" mass="32661">MTPYLGSGPYCYASSIGMVLGERAPAGHVIETLTGSPFGVQLIEGRRPFFDPLGWDPEAGVAAALGLLGVSYERTGGGTPEEALARLRAACARGPVIAGPLDMGLLTHHPGERGPDGGDHYVVVLSADDGTVVLHDPHGFPYAALPAPDFVRAWRADAVEYADTPFTMRSDFASTGPVSAGEALVRSLPRALEWLDARGEGAAPVGSLGGAGAVEALAALVRSGLAPDTRVLLEVFGVRVGARRLSDAARCLAEVGLDAPAAVAAEQARLLGAVQYPLSRGDDPGLEAALRRLAPTYPRLRDALAQALHGLPARR</sequence>
<proteinExistence type="predicted"/>
<dbReference type="RefSeq" id="WP_270688544.1">
    <property type="nucleotide sequence ID" value="NZ_JAQFWQ010000081.1"/>
</dbReference>
<name>A0ABT4U9V7_9ACTN</name>
<comment type="caution">
    <text evidence="1">The sequence shown here is derived from an EMBL/GenBank/DDBJ whole genome shotgun (WGS) entry which is preliminary data.</text>
</comment>
<dbReference type="Proteomes" id="UP001527866">
    <property type="component" value="Unassembled WGS sequence"/>
</dbReference>
<dbReference type="EMBL" id="JAQFWQ010000081">
    <property type="protein sequence ID" value="MDA2813516.1"/>
    <property type="molecule type" value="Genomic_DNA"/>
</dbReference>
<evidence type="ECO:0000313" key="1">
    <source>
        <dbReference type="EMBL" id="MDA2813516.1"/>
    </source>
</evidence>
<organism evidence="1 2">
    <name type="scientific">Nocardiopsis endophytica</name>
    <dbReference type="NCBI Taxonomy" id="3018445"/>
    <lineage>
        <taxon>Bacteria</taxon>
        <taxon>Bacillati</taxon>
        <taxon>Actinomycetota</taxon>
        <taxon>Actinomycetes</taxon>
        <taxon>Streptosporangiales</taxon>
        <taxon>Nocardiopsidaceae</taxon>
        <taxon>Nocardiopsis</taxon>
    </lineage>
</organism>
<evidence type="ECO:0000313" key="2">
    <source>
        <dbReference type="Proteomes" id="UP001527866"/>
    </source>
</evidence>
<protein>
    <submittedName>
        <fullName evidence="1">Uncharacterized protein</fullName>
    </submittedName>
</protein>
<reference evidence="1 2" key="1">
    <citation type="submission" date="2023-01" db="EMBL/GenBank/DDBJ databases">
        <title>Draft genome sequence of Nocardiopsis sp. RSe5-2 isolated from halophytes.</title>
        <authorList>
            <person name="Duangmal K."/>
            <person name="Chantavorakit T."/>
        </authorList>
    </citation>
    <scope>NUCLEOTIDE SEQUENCE [LARGE SCALE GENOMIC DNA]</scope>
    <source>
        <strain evidence="1 2">RSe5-2</strain>
    </source>
</reference>
<keyword evidence="2" id="KW-1185">Reference proteome</keyword>